<reference evidence="1" key="2">
    <citation type="submission" date="2012-06" db="EMBL/GenBank/DDBJ databases">
        <authorList>
            <person name="Yu Y."/>
            <person name="Currie J."/>
            <person name="Lomeli R."/>
            <person name="Angelova A."/>
            <person name="Collura K."/>
            <person name="Wissotski M."/>
            <person name="Campos D."/>
            <person name="Kudrna D."/>
            <person name="Golser W."/>
            <person name="Ashely E."/>
            <person name="Descour A."/>
            <person name="Fernandes J."/>
            <person name="Soderlund C."/>
            <person name="Walbot V."/>
        </authorList>
    </citation>
    <scope>NUCLEOTIDE SEQUENCE</scope>
    <source>
        <strain evidence="1">B73</strain>
    </source>
</reference>
<proteinExistence type="evidence at transcript level"/>
<name>C4J7K8_MAIZE</name>
<evidence type="ECO:0000313" key="1">
    <source>
        <dbReference type="EMBL" id="ACR37158.1"/>
    </source>
</evidence>
<protein>
    <submittedName>
        <fullName evidence="1">Uncharacterized protein</fullName>
    </submittedName>
</protein>
<dbReference type="EMBL" id="BT086805">
    <property type="protein sequence ID" value="ACR37158.1"/>
    <property type="molecule type" value="mRNA"/>
</dbReference>
<accession>C4J7K8</accession>
<reference evidence="1" key="1">
    <citation type="journal article" date="2009" name="PLoS Genet.">
        <title>Sequencing, mapping, and analysis of 27,455 maize full-length cDNAs.</title>
        <authorList>
            <person name="Soderlund C."/>
            <person name="Descour A."/>
            <person name="Kudrna D."/>
            <person name="Bomhoff M."/>
            <person name="Boyd L."/>
            <person name="Currie J."/>
            <person name="Angelova A."/>
            <person name="Collura K."/>
            <person name="Wissotski M."/>
            <person name="Ashley E."/>
            <person name="Morrow D."/>
            <person name="Fernandes J."/>
            <person name="Walbot V."/>
            <person name="Yu Y."/>
        </authorList>
    </citation>
    <scope>NUCLEOTIDE SEQUENCE</scope>
    <source>
        <strain evidence="1">B73</strain>
    </source>
</reference>
<dbReference type="AlphaFoldDB" id="C4J7K8"/>
<organism evidence="1">
    <name type="scientific">Zea mays</name>
    <name type="common">Maize</name>
    <dbReference type="NCBI Taxonomy" id="4577"/>
    <lineage>
        <taxon>Eukaryota</taxon>
        <taxon>Viridiplantae</taxon>
        <taxon>Streptophyta</taxon>
        <taxon>Embryophyta</taxon>
        <taxon>Tracheophyta</taxon>
        <taxon>Spermatophyta</taxon>
        <taxon>Magnoliopsida</taxon>
        <taxon>Liliopsida</taxon>
        <taxon>Poales</taxon>
        <taxon>Poaceae</taxon>
        <taxon>PACMAD clade</taxon>
        <taxon>Panicoideae</taxon>
        <taxon>Andropogonodae</taxon>
        <taxon>Andropogoneae</taxon>
        <taxon>Tripsacinae</taxon>
        <taxon>Zea</taxon>
    </lineage>
</organism>
<sequence length="74" mass="8652">MTTLHGQEVWRLCQIEVPTSYATLDILEHLTLDAKLQQELHSLTQTGSKQDNRSSRPETYYFLYGHTFNDQHKS</sequence>